<dbReference type="EMBL" id="CM044703">
    <property type="protein sequence ID" value="KAI5674072.1"/>
    <property type="molecule type" value="Genomic_DNA"/>
</dbReference>
<dbReference type="Proteomes" id="UP001060085">
    <property type="component" value="Linkage Group LG03"/>
</dbReference>
<evidence type="ECO:0000313" key="2">
    <source>
        <dbReference type="Proteomes" id="UP001060085"/>
    </source>
</evidence>
<accession>A0ACC0BN96</accession>
<sequence>MNSNNWLSFPPDLSPNPHSSLPPHLQAAAAAHHFSLGLVNDNIHDNPFHNHDQWNMMNSEGMNEVPKVADFLGMGKSENQSEHQLTVSSYGEMTAANDSSDHYLFSNNSLVPVGSAPNNYHELQENSPNNMQSLTLSMGSSKGAICETSAISTDNSNTSIVEAATPRRTLDTFGQRTSIYRGVTRHRWTGRYEAHLWDNSCRREGQSRKGRQVYLGGYDKEEKAAKAYDLAALKYWGTSTTTNFPTSNYEKELEEMKHMTRQEFVASIRRKSSGFSRGASQYRGVTRHHQHGRWQARIGRVAGNKDLYLGTFSTEEEAAEAYDIAAIKFRGLNAVTNFDMSRYDVKAILESNALPIGGGAAKRLKEAQALESSRKREEMIALTSTFQYGSSSNSSANACPLQAYPLMAAPQHFEAQPFLSLQNQEITQYGGGGGGHESQYQSYIQTQLQLHQQNTHNFYNNYLQTNQVLMHGLLENVGSSSGSYSGGVGGTGGYNGNIGGGHEELALVKVDYDNMANSGGGWSGESSSVHQAGSNPSVFTMWNE</sequence>
<proteinExistence type="predicted"/>
<reference evidence="2" key="1">
    <citation type="journal article" date="2023" name="Nat. Plants">
        <title>Single-cell RNA sequencing provides a high-resolution roadmap for understanding the multicellular compartmentation of specialized metabolism.</title>
        <authorList>
            <person name="Sun S."/>
            <person name="Shen X."/>
            <person name="Li Y."/>
            <person name="Li Y."/>
            <person name="Wang S."/>
            <person name="Li R."/>
            <person name="Zhang H."/>
            <person name="Shen G."/>
            <person name="Guo B."/>
            <person name="Wei J."/>
            <person name="Xu J."/>
            <person name="St-Pierre B."/>
            <person name="Chen S."/>
            <person name="Sun C."/>
        </authorList>
    </citation>
    <scope>NUCLEOTIDE SEQUENCE [LARGE SCALE GENOMIC DNA]</scope>
</reference>
<evidence type="ECO:0000313" key="1">
    <source>
        <dbReference type="EMBL" id="KAI5674072.1"/>
    </source>
</evidence>
<organism evidence="1 2">
    <name type="scientific">Catharanthus roseus</name>
    <name type="common">Madagascar periwinkle</name>
    <name type="synonym">Vinca rosea</name>
    <dbReference type="NCBI Taxonomy" id="4058"/>
    <lineage>
        <taxon>Eukaryota</taxon>
        <taxon>Viridiplantae</taxon>
        <taxon>Streptophyta</taxon>
        <taxon>Embryophyta</taxon>
        <taxon>Tracheophyta</taxon>
        <taxon>Spermatophyta</taxon>
        <taxon>Magnoliopsida</taxon>
        <taxon>eudicotyledons</taxon>
        <taxon>Gunneridae</taxon>
        <taxon>Pentapetalae</taxon>
        <taxon>asterids</taxon>
        <taxon>lamiids</taxon>
        <taxon>Gentianales</taxon>
        <taxon>Apocynaceae</taxon>
        <taxon>Rauvolfioideae</taxon>
        <taxon>Vinceae</taxon>
        <taxon>Catharanthinae</taxon>
        <taxon>Catharanthus</taxon>
    </lineage>
</organism>
<keyword evidence="2" id="KW-1185">Reference proteome</keyword>
<gene>
    <name evidence="1" type="ORF">M9H77_14436</name>
</gene>
<name>A0ACC0BN96_CATRO</name>
<protein>
    <submittedName>
        <fullName evidence="1">Uncharacterized protein</fullName>
    </submittedName>
</protein>
<comment type="caution">
    <text evidence="1">The sequence shown here is derived from an EMBL/GenBank/DDBJ whole genome shotgun (WGS) entry which is preliminary data.</text>
</comment>